<organism evidence="1">
    <name type="scientific">viral metagenome</name>
    <dbReference type="NCBI Taxonomy" id="1070528"/>
    <lineage>
        <taxon>unclassified sequences</taxon>
        <taxon>metagenomes</taxon>
        <taxon>organismal metagenomes</taxon>
    </lineage>
</organism>
<dbReference type="AlphaFoldDB" id="A0A6C0AYD4"/>
<evidence type="ECO:0000313" key="1">
    <source>
        <dbReference type="EMBL" id="QHS84995.1"/>
    </source>
</evidence>
<sequence length="204" mass="23864">MADNVKVDIMTELFTGLGIKNKGTGAGGAKTNENGKQFEEITNNEVRLLSQGFTKTVINKNKYGYYLSKKVGLFTEIIFVLQGGLIDYMKQEFEIELFRNPDEAYIIRRPGEKTIIKILEKKHQNVQGSVETKLWAAVALKREYELVCGERFEIEYAFCLNDWFKQQKSDKYIYLHMILEENDIDVFYADNDYFHKLDTWIQRI</sequence>
<proteinExistence type="predicted"/>
<name>A0A6C0AYD4_9ZZZZ</name>
<dbReference type="EMBL" id="MN739039">
    <property type="protein sequence ID" value="QHS84995.1"/>
    <property type="molecule type" value="Genomic_DNA"/>
</dbReference>
<accession>A0A6C0AYD4</accession>
<protein>
    <submittedName>
        <fullName evidence="1">Uncharacterized protein</fullName>
    </submittedName>
</protein>
<reference evidence="1" key="1">
    <citation type="journal article" date="2020" name="Nature">
        <title>Giant virus diversity and host interactions through global metagenomics.</title>
        <authorList>
            <person name="Schulz F."/>
            <person name="Roux S."/>
            <person name="Paez-Espino D."/>
            <person name="Jungbluth S."/>
            <person name="Walsh D.A."/>
            <person name="Denef V.J."/>
            <person name="McMahon K.D."/>
            <person name="Konstantinidis K.T."/>
            <person name="Eloe-Fadrosh E.A."/>
            <person name="Kyrpides N.C."/>
            <person name="Woyke T."/>
        </authorList>
    </citation>
    <scope>NUCLEOTIDE SEQUENCE</scope>
    <source>
        <strain evidence="1">GVMAG-M-3300009182-67</strain>
    </source>
</reference>